<dbReference type="InterPro" id="IPR001789">
    <property type="entry name" value="Sig_transdc_resp-reg_receiver"/>
</dbReference>
<name>A0A7W8YVB9_9SPHI</name>
<dbReference type="Proteomes" id="UP000537718">
    <property type="component" value="Unassembled WGS sequence"/>
</dbReference>
<reference evidence="3 4" key="1">
    <citation type="submission" date="2020-08" db="EMBL/GenBank/DDBJ databases">
        <title>Genomic Encyclopedia of Type Strains, Phase IV (KMG-V): Genome sequencing to study the core and pangenomes of soil and plant-associated prokaryotes.</title>
        <authorList>
            <person name="Whitman W."/>
        </authorList>
    </citation>
    <scope>NUCLEOTIDE SEQUENCE [LARGE SCALE GENOMIC DNA]</scope>
    <source>
        <strain evidence="3 4">MP7CTX6</strain>
    </source>
</reference>
<dbReference type="Gene3D" id="3.40.50.2300">
    <property type="match status" value="1"/>
</dbReference>
<evidence type="ECO:0000313" key="4">
    <source>
        <dbReference type="Proteomes" id="UP000537718"/>
    </source>
</evidence>
<keyword evidence="3" id="KW-0238">DNA-binding</keyword>
<evidence type="ECO:0000313" key="3">
    <source>
        <dbReference type="EMBL" id="MBB5622486.1"/>
    </source>
</evidence>
<evidence type="ECO:0000256" key="1">
    <source>
        <dbReference type="PROSITE-ProRule" id="PRU00169"/>
    </source>
</evidence>
<sequence length="119" mass="13905">MTLTCIIIEDEPLAQEILQDYISKRGDLVLLGKFSNLQSFYKFKEDNIDLMFMDINLRGTSKDEVEDLFTKHRKIVLVTAYSVQQLHEYDLDNISHILSKPVSYEKFSECIDKIILNKV</sequence>
<gene>
    <name evidence="3" type="ORF">HDE69_003561</name>
</gene>
<accession>A0A7W8YVB9</accession>
<dbReference type="PROSITE" id="PS50110">
    <property type="entry name" value="RESPONSE_REGULATORY"/>
    <property type="match status" value="1"/>
</dbReference>
<keyword evidence="1" id="KW-0597">Phosphoprotein</keyword>
<feature type="domain" description="Response regulatory" evidence="2">
    <location>
        <begin position="4"/>
        <end position="115"/>
    </location>
</feature>
<dbReference type="EMBL" id="JACHCF010000008">
    <property type="protein sequence ID" value="MBB5622486.1"/>
    <property type="molecule type" value="Genomic_DNA"/>
</dbReference>
<dbReference type="AlphaFoldDB" id="A0A7W8YVB9"/>
<dbReference type="SUPFAM" id="SSF52172">
    <property type="entry name" value="CheY-like"/>
    <property type="match status" value="1"/>
</dbReference>
<dbReference type="RefSeq" id="WP_183868397.1">
    <property type="nucleotide sequence ID" value="NZ_JACHCF010000008.1"/>
</dbReference>
<evidence type="ECO:0000259" key="2">
    <source>
        <dbReference type="PROSITE" id="PS50110"/>
    </source>
</evidence>
<feature type="modified residue" description="4-aspartylphosphate" evidence="1">
    <location>
        <position position="54"/>
    </location>
</feature>
<dbReference type="GO" id="GO:0000160">
    <property type="term" value="P:phosphorelay signal transduction system"/>
    <property type="evidence" value="ECO:0007669"/>
    <property type="project" value="InterPro"/>
</dbReference>
<proteinExistence type="predicted"/>
<organism evidence="3 4">
    <name type="scientific">Pedobacter cryoconitis</name>
    <dbReference type="NCBI Taxonomy" id="188932"/>
    <lineage>
        <taxon>Bacteria</taxon>
        <taxon>Pseudomonadati</taxon>
        <taxon>Bacteroidota</taxon>
        <taxon>Sphingobacteriia</taxon>
        <taxon>Sphingobacteriales</taxon>
        <taxon>Sphingobacteriaceae</taxon>
        <taxon>Pedobacter</taxon>
    </lineage>
</organism>
<protein>
    <submittedName>
        <fullName evidence="3">DNA-binding LytR/AlgR family response regulator</fullName>
    </submittedName>
</protein>
<comment type="caution">
    <text evidence="3">The sequence shown here is derived from an EMBL/GenBank/DDBJ whole genome shotgun (WGS) entry which is preliminary data.</text>
</comment>
<dbReference type="InterPro" id="IPR011006">
    <property type="entry name" value="CheY-like_superfamily"/>
</dbReference>
<dbReference type="GO" id="GO:0003677">
    <property type="term" value="F:DNA binding"/>
    <property type="evidence" value="ECO:0007669"/>
    <property type="project" value="UniProtKB-KW"/>
</dbReference>
<dbReference type="Pfam" id="PF00072">
    <property type="entry name" value="Response_reg"/>
    <property type="match status" value="1"/>
</dbReference>